<dbReference type="RefSeq" id="WP_227508877.1">
    <property type="nucleotide sequence ID" value="NZ_JAJKKF010000018.1"/>
</dbReference>
<protein>
    <submittedName>
        <fullName evidence="1">Uncharacterized protein</fullName>
    </submittedName>
</protein>
<evidence type="ECO:0000313" key="1">
    <source>
        <dbReference type="EMBL" id="MEA8802120.1"/>
    </source>
</evidence>
<accession>A0AAW9LW33</accession>
<sequence>MIDVMKSHTPLCDQLIGSAVNALNQARIDDMVVKLSHQDIAFVLAREQMQKVRDFIASPGNILGSMNTKHGEIAEQVEVGLRNSEQAIKEGLQDATTFRATFEGVGRNARMDYLIDGIEVQSKFINGTNKNLMHILKHMDEYSNFGKDGSFYHIPKDTWQEIQDVLDGKPVEGLKSTTIEAIKAKVAEIESETQRPFAEVVRPGISDYKDVQLGKINETLDKHDQELASQNDAKRTEIIDDHQHSLAEGMRATAMGAAVGGAFALGTGIYRKYRDGKNIFLGDFDAQDWQDVGLDTLKGVAVGGVSAGAIYTLTNCASMGAPFASALVTATKGVASLALSYQRGEIDLDEFTDLGLIVCAESAIVGAMTVAGQALLPVPVLGALMGSISGKFMVTVAKSLDGKARHALQARMDEFSRRLNTLEQEVLNRIISEFAALGELTAAAFNVENNLQLLEASITLAQVHGVEKDKIIKNADDLDAFMTA</sequence>
<gene>
    <name evidence="1" type="ORF">PZT46_23115</name>
</gene>
<dbReference type="AlphaFoldDB" id="A0AAW9LW33"/>
<reference evidence="1" key="1">
    <citation type="journal article" date="2023" name="J. Hosp. Infect.">
        <title>Cross-contamination of carbapenem-resistant Gram-negative bacteria between patients and hospital environment in the first year of a newly built surgical ward.</title>
        <authorList>
            <person name="Boutin S."/>
            <person name="Scherrer M."/>
            <person name="Spath I."/>
            <person name="Kocer K."/>
            <person name="Heeg K."/>
            <person name="Nurjadi D."/>
        </authorList>
    </citation>
    <scope>NUCLEOTIDE SEQUENCE</scope>
    <source>
        <strain evidence="1">KE10384</strain>
    </source>
</reference>
<name>A0AAW9LW33_KLEAE</name>
<organism evidence="1 2">
    <name type="scientific">Klebsiella aerogenes</name>
    <name type="common">Enterobacter aerogenes</name>
    <dbReference type="NCBI Taxonomy" id="548"/>
    <lineage>
        <taxon>Bacteria</taxon>
        <taxon>Pseudomonadati</taxon>
        <taxon>Pseudomonadota</taxon>
        <taxon>Gammaproteobacteria</taxon>
        <taxon>Enterobacterales</taxon>
        <taxon>Enterobacteriaceae</taxon>
        <taxon>Klebsiella/Raoultella group</taxon>
        <taxon>Klebsiella</taxon>
    </lineage>
</organism>
<proteinExistence type="predicted"/>
<evidence type="ECO:0000313" key="2">
    <source>
        <dbReference type="Proteomes" id="UP001303386"/>
    </source>
</evidence>
<comment type="caution">
    <text evidence="1">The sequence shown here is derived from an EMBL/GenBank/DDBJ whole genome shotgun (WGS) entry which is preliminary data.</text>
</comment>
<dbReference type="EMBL" id="JARELW010000011">
    <property type="protein sequence ID" value="MEA8802120.1"/>
    <property type="molecule type" value="Genomic_DNA"/>
</dbReference>
<dbReference type="Proteomes" id="UP001303386">
    <property type="component" value="Unassembled WGS sequence"/>
</dbReference>